<reference evidence="3" key="1">
    <citation type="submission" date="2016-03" db="EMBL/GenBank/DDBJ databases">
        <authorList>
            <person name="Guldener U."/>
        </authorList>
    </citation>
    <scope>NUCLEOTIDE SEQUENCE [LARGE SCALE GENOMIC DNA]</scope>
    <source>
        <strain evidence="3">04CH-RAC-A.6.1</strain>
    </source>
</reference>
<keyword evidence="3" id="KW-1185">Reference proteome</keyword>
<organism evidence="2 3">
    <name type="scientific">Rhynchosporium agropyri</name>
    <dbReference type="NCBI Taxonomy" id="914238"/>
    <lineage>
        <taxon>Eukaryota</taxon>
        <taxon>Fungi</taxon>
        <taxon>Dikarya</taxon>
        <taxon>Ascomycota</taxon>
        <taxon>Pezizomycotina</taxon>
        <taxon>Leotiomycetes</taxon>
        <taxon>Helotiales</taxon>
        <taxon>Ploettnerulaceae</taxon>
        <taxon>Rhynchosporium</taxon>
    </lineage>
</organism>
<feature type="region of interest" description="Disordered" evidence="1">
    <location>
        <begin position="560"/>
        <end position="692"/>
    </location>
</feature>
<evidence type="ECO:0000256" key="1">
    <source>
        <dbReference type="SAM" id="MobiDB-lite"/>
    </source>
</evidence>
<feature type="compositionally biased region" description="Basic and acidic residues" evidence="1">
    <location>
        <begin position="132"/>
        <end position="142"/>
    </location>
</feature>
<feature type="compositionally biased region" description="Basic and acidic residues" evidence="1">
    <location>
        <begin position="582"/>
        <end position="607"/>
    </location>
</feature>
<gene>
    <name evidence="2" type="ORF">RAG0_07063</name>
</gene>
<evidence type="ECO:0000313" key="3">
    <source>
        <dbReference type="Proteomes" id="UP000178912"/>
    </source>
</evidence>
<dbReference type="Proteomes" id="UP000178912">
    <property type="component" value="Unassembled WGS sequence"/>
</dbReference>
<dbReference type="EMBL" id="FJUX01000035">
    <property type="protein sequence ID" value="CZS98278.1"/>
    <property type="molecule type" value="Genomic_DNA"/>
</dbReference>
<proteinExistence type="predicted"/>
<feature type="compositionally biased region" description="Basic and acidic residues" evidence="1">
    <location>
        <begin position="372"/>
        <end position="387"/>
    </location>
</feature>
<feature type="compositionally biased region" description="Acidic residues" evidence="1">
    <location>
        <begin position="654"/>
        <end position="664"/>
    </location>
</feature>
<feature type="compositionally biased region" description="Basic and acidic residues" evidence="1">
    <location>
        <begin position="682"/>
        <end position="692"/>
    </location>
</feature>
<dbReference type="OrthoDB" id="3564763at2759"/>
<feature type="compositionally biased region" description="Basic and acidic residues" evidence="1">
    <location>
        <begin position="204"/>
        <end position="215"/>
    </location>
</feature>
<feature type="compositionally biased region" description="Polar residues" evidence="1">
    <location>
        <begin position="169"/>
        <end position="178"/>
    </location>
</feature>
<dbReference type="AlphaFoldDB" id="A0A1E1KJR9"/>
<feature type="compositionally biased region" description="Basic residues" evidence="1">
    <location>
        <begin position="608"/>
        <end position="621"/>
    </location>
</feature>
<sequence length="692" mass="74912">MSDDNDLFGSPSPSPRDRDPASPESQSSGGYDNCEREEIDTGAPSMELQAADGVDSSESNTGPQIPGLNEFAYGEISPRTAPPSFRAVNDTILTEPEKAEESVGQLAEQDHGSDNTIDTASASTSTVDIEADTERNSPEFKIGESLAVRPPQNGEIIENGVGDGGLLSPSMQSSTSARETLPVEVEIQSEDSDDSDDEGPSTYEKGKWTETDHITPDPSGDSTVSGASARTDDEPVDNRPSSVDEETRALVDRDLEVEILVVKSEQERAAEARSARLEIQALEEYSTPLPPVVAPTRANTLITIATPVISPPVILSGTPPLDATLASAVTISPPATVDRIPASSSPAERKQIAALISQLKPQADILGEAEPEQDRAQRPTRGLERPVQKAGNPKTFKIVRLIENTDKTGNNIPSAIRLRTHYFDVDFGDFLLDLSGPRAEIAQVRNYAGQERYVPRRMLQDKYQPWDIPAKTKVVENGVPLPLMFVREEISADETEGMVPFEEEEPVMVMDELSGDALQRVTATDYERKAGSFTLAHLERKFERPWNILVDKEALKAAWAKKAAPKLPKGKETGKGKKRKRSVEGEHGDVSGKEVGTDDDSAGERLSKKPKTKKATTKKGAKAVVKKDKKGGVIVGDKSTSKKSSGRRLTADSMMDDNFADSEESPIVTTKGKGKRSTAKMITDKGINKTRK</sequence>
<feature type="region of interest" description="Disordered" evidence="1">
    <location>
        <begin position="1"/>
        <end position="249"/>
    </location>
</feature>
<feature type="region of interest" description="Disordered" evidence="1">
    <location>
        <begin position="369"/>
        <end position="388"/>
    </location>
</feature>
<name>A0A1E1KJR9_9HELO</name>
<accession>A0A1E1KJR9</accession>
<feature type="compositionally biased region" description="Polar residues" evidence="1">
    <location>
        <begin position="114"/>
        <end position="127"/>
    </location>
</feature>
<protein>
    <submittedName>
        <fullName evidence="2">Uncharacterized protein</fullName>
    </submittedName>
</protein>
<evidence type="ECO:0000313" key="2">
    <source>
        <dbReference type="EMBL" id="CZS98278.1"/>
    </source>
</evidence>
<feature type="compositionally biased region" description="Acidic residues" evidence="1">
    <location>
        <begin position="187"/>
        <end position="199"/>
    </location>
</feature>